<proteinExistence type="predicted"/>
<dbReference type="OrthoDB" id="123039at2"/>
<dbReference type="HOGENOM" id="CLU_2557140_0_0_0"/>
<dbReference type="AlphaFoldDB" id="I3ZBP7"/>
<evidence type="ECO:0000313" key="1">
    <source>
        <dbReference type="EMBL" id="AFL86665.1"/>
    </source>
</evidence>
<gene>
    <name evidence="1" type="ordered locus">Terro_0316</name>
</gene>
<dbReference type="EMBL" id="CP003379">
    <property type="protein sequence ID" value="AFL86665.1"/>
    <property type="molecule type" value="Genomic_DNA"/>
</dbReference>
<organism evidence="1 2">
    <name type="scientific">Terriglobus roseus (strain DSM 18391 / NRRL B-41598 / KBS 63)</name>
    <dbReference type="NCBI Taxonomy" id="926566"/>
    <lineage>
        <taxon>Bacteria</taxon>
        <taxon>Pseudomonadati</taxon>
        <taxon>Acidobacteriota</taxon>
        <taxon>Terriglobia</taxon>
        <taxon>Terriglobales</taxon>
        <taxon>Acidobacteriaceae</taxon>
        <taxon>Terriglobus</taxon>
    </lineage>
</organism>
<dbReference type="KEGG" id="trs:Terro_0316"/>
<reference evidence="1 2" key="1">
    <citation type="submission" date="2012-06" db="EMBL/GenBank/DDBJ databases">
        <title>Complete genome of Terriglobus roseus DSM 18391.</title>
        <authorList>
            <consortium name="US DOE Joint Genome Institute (JGI-PGF)"/>
            <person name="Lucas S."/>
            <person name="Copeland A."/>
            <person name="Lapidus A."/>
            <person name="Glavina del Rio T."/>
            <person name="Dalin E."/>
            <person name="Tice H."/>
            <person name="Bruce D."/>
            <person name="Goodwin L."/>
            <person name="Pitluck S."/>
            <person name="Peters L."/>
            <person name="Mikhailova N."/>
            <person name="Munk A.C.C."/>
            <person name="Kyrpides N."/>
            <person name="Mavromatis K."/>
            <person name="Ivanova N."/>
            <person name="Brettin T."/>
            <person name="Detter J.C."/>
            <person name="Han C."/>
            <person name="Larimer F."/>
            <person name="Land M."/>
            <person name="Hauser L."/>
            <person name="Markowitz V."/>
            <person name="Cheng J.-F."/>
            <person name="Hugenholtz P."/>
            <person name="Woyke T."/>
            <person name="Wu D."/>
            <person name="Brambilla E."/>
            <person name="Klenk H.-P."/>
            <person name="Eisen J.A."/>
        </authorList>
    </citation>
    <scope>NUCLEOTIDE SEQUENCE [LARGE SCALE GENOMIC DNA]</scope>
    <source>
        <strain evidence="2">DSM 18391 / NRRL B-41598 / KBS 63</strain>
    </source>
</reference>
<accession>I3ZBP7</accession>
<name>I3ZBP7_TERRK</name>
<keyword evidence="2" id="KW-1185">Reference proteome</keyword>
<sequence length="82" mass="8800">MIGTHRSWRADAGIVSGMAARKPEMATLLTAGSIHGRRSAVASTEPEDAHITGMTRSLDRRLLALNLKPVHSVPAMQTLRVA</sequence>
<evidence type="ECO:0000313" key="2">
    <source>
        <dbReference type="Proteomes" id="UP000006056"/>
    </source>
</evidence>
<dbReference type="RefSeq" id="WP_014784234.1">
    <property type="nucleotide sequence ID" value="NC_018014.1"/>
</dbReference>
<protein>
    <submittedName>
        <fullName evidence="1">Uncharacterized protein</fullName>
    </submittedName>
</protein>
<dbReference type="Proteomes" id="UP000006056">
    <property type="component" value="Chromosome"/>
</dbReference>